<dbReference type="Pfam" id="PF05504">
    <property type="entry name" value="Spore_GerAC"/>
    <property type="match status" value="1"/>
</dbReference>
<dbReference type="Gene3D" id="3.30.300.210">
    <property type="entry name" value="Nutrient germinant receptor protein C, domain 3"/>
    <property type="match status" value="1"/>
</dbReference>
<dbReference type="PANTHER" id="PTHR35789:SF1">
    <property type="entry name" value="SPORE GERMINATION PROTEIN B3"/>
    <property type="match status" value="1"/>
</dbReference>
<dbReference type="PROSITE" id="PS51257">
    <property type="entry name" value="PROKAR_LIPOPROTEIN"/>
    <property type="match status" value="1"/>
</dbReference>
<dbReference type="RefSeq" id="WP_377735556.1">
    <property type="nucleotide sequence ID" value="NZ_JBHSRI010000025.1"/>
</dbReference>
<protein>
    <submittedName>
        <fullName evidence="11">Ger(X)C family spore germination protein</fullName>
    </submittedName>
</protein>
<feature type="signal peptide" evidence="8">
    <location>
        <begin position="1"/>
        <end position="22"/>
    </location>
</feature>
<keyword evidence="5" id="KW-0472">Membrane</keyword>
<sequence length="368" mass="41812">MKRKEFLVVLSSILLLSGCAQQINQQSLEKLGLISVIAFDYVDDETMKMTVIMPQPAMEAEKHTQVFTVETDMLHKGLAEITTKAEKTVTLSQLRVVLFSEEFARKGKMKKLIELIYQDPDVRSNTYVGIVRDSAEKILTSEYPDKPNTSVYINNTFQPKPHTFYSPFTTIHDFVFDETNPLLDSIAPYVELKDELISVEGIAAFKDGGLTYVFTLQQGLYVQMLRGQNKLSILSLNFGNDSSKKEKVVLEFIESKSKITSNHDLESPKLTITLKFEGTLSEYEGEKKLEEKQELAKLEKQISDQIEDDAMKMLQKSQELSIDPIGLFESFRMRYKGDWPSDLTEELLAKAEFKIEAETKILGVGSLK</sequence>
<evidence type="ECO:0000256" key="3">
    <source>
        <dbReference type="ARBA" id="ARBA00022544"/>
    </source>
</evidence>
<proteinExistence type="inferred from homology"/>
<organism evidence="11 12">
    <name type="scientific">Paenisporosarcina macmurdoensis</name>
    <dbReference type="NCBI Taxonomy" id="212659"/>
    <lineage>
        <taxon>Bacteria</taxon>
        <taxon>Bacillati</taxon>
        <taxon>Bacillota</taxon>
        <taxon>Bacilli</taxon>
        <taxon>Bacillales</taxon>
        <taxon>Caryophanaceae</taxon>
        <taxon>Paenisporosarcina</taxon>
    </lineage>
</organism>
<evidence type="ECO:0000313" key="11">
    <source>
        <dbReference type="EMBL" id="MFC6040941.1"/>
    </source>
</evidence>
<dbReference type="Pfam" id="PF25198">
    <property type="entry name" value="Spore_GerAC_N"/>
    <property type="match status" value="1"/>
</dbReference>
<dbReference type="InterPro" id="IPR057336">
    <property type="entry name" value="GerAC_N"/>
</dbReference>
<reference evidence="12" key="1">
    <citation type="journal article" date="2019" name="Int. J. Syst. Evol. Microbiol.">
        <title>The Global Catalogue of Microorganisms (GCM) 10K type strain sequencing project: providing services to taxonomists for standard genome sequencing and annotation.</title>
        <authorList>
            <consortium name="The Broad Institute Genomics Platform"/>
            <consortium name="The Broad Institute Genome Sequencing Center for Infectious Disease"/>
            <person name="Wu L."/>
            <person name="Ma J."/>
        </authorList>
    </citation>
    <scope>NUCLEOTIDE SEQUENCE [LARGE SCALE GENOMIC DNA]</scope>
    <source>
        <strain evidence="12">CCUG 54527</strain>
    </source>
</reference>
<dbReference type="EMBL" id="JBHSRI010000025">
    <property type="protein sequence ID" value="MFC6040941.1"/>
    <property type="molecule type" value="Genomic_DNA"/>
</dbReference>
<feature type="domain" description="Spore germination GerAC-like C-terminal" evidence="9">
    <location>
        <begin position="200"/>
        <end position="365"/>
    </location>
</feature>
<evidence type="ECO:0000256" key="5">
    <source>
        <dbReference type="ARBA" id="ARBA00023136"/>
    </source>
</evidence>
<evidence type="ECO:0000256" key="1">
    <source>
        <dbReference type="ARBA" id="ARBA00004635"/>
    </source>
</evidence>
<dbReference type="NCBIfam" id="TIGR02887">
    <property type="entry name" value="spore_ger_x_C"/>
    <property type="match status" value="1"/>
</dbReference>
<evidence type="ECO:0000256" key="2">
    <source>
        <dbReference type="ARBA" id="ARBA00007886"/>
    </source>
</evidence>
<dbReference type="InterPro" id="IPR038501">
    <property type="entry name" value="Spore_GerAC_C_sf"/>
</dbReference>
<evidence type="ECO:0000256" key="7">
    <source>
        <dbReference type="ARBA" id="ARBA00023288"/>
    </source>
</evidence>
<keyword evidence="7" id="KW-0449">Lipoprotein</keyword>
<keyword evidence="6" id="KW-0564">Palmitate</keyword>
<feature type="chain" id="PRO_5047461566" evidence="8">
    <location>
        <begin position="23"/>
        <end position="368"/>
    </location>
</feature>
<dbReference type="InterPro" id="IPR008844">
    <property type="entry name" value="Spore_GerAC-like"/>
</dbReference>
<evidence type="ECO:0000313" key="12">
    <source>
        <dbReference type="Proteomes" id="UP001596170"/>
    </source>
</evidence>
<accession>A0ABW1LCA2</accession>
<keyword evidence="12" id="KW-1185">Reference proteome</keyword>
<keyword evidence="4 8" id="KW-0732">Signal</keyword>
<dbReference type="InterPro" id="IPR046953">
    <property type="entry name" value="Spore_GerAC-like_C"/>
</dbReference>
<evidence type="ECO:0000259" key="10">
    <source>
        <dbReference type="Pfam" id="PF25198"/>
    </source>
</evidence>
<keyword evidence="3" id="KW-0309">Germination</keyword>
<evidence type="ECO:0000256" key="6">
    <source>
        <dbReference type="ARBA" id="ARBA00023139"/>
    </source>
</evidence>
<comment type="caution">
    <text evidence="11">The sequence shown here is derived from an EMBL/GenBank/DDBJ whole genome shotgun (WGS) entry which is preliminary data.</text>
</comment>
<comment type="similarity">
    <text evidence="2">Belongs to the GerABKC lipoprotein family.</text>
</comment>
<dbReference type="PANTHER" id="PTHR35789">
    <property type="entry name" value="SPORE GERMINATION PROTEIN B3"/>
    <property type="match status" value="1"/>
</dbReference>
<gene>
    <name evidence="11" type="ORF">ACFPYN_16055</name>
</gene>
<evidence type="ECO:0000256" key="8">
    <source>
        <dbReference type="SAM" id="SignalP"/>
    </source>
</evidence>
<name>A0ABW1LCA2_9BACL</name>
<evidence type="ECO:0000256" key="4">
    <source>
        <dbReference type="ARBA" id="ARBA00022729"/>
    </source>
</evidence>
<evidence type="ECO:0000259" key="9">
    <source>
        <dbReference type="Pfam" id="PF05504"/>
    </source>
</evidence>
<comment type="subcellular location">
    <subcellularLocation>
        <location evidence="1">Membrane</location>
        <topology evidence="1">Lipid-anchor</topology>
    </subcellularLocation>
</comment>
<dbReference type="Proteomes" id="UP001596170">
    <property type="component" value="Unassembled WGS sequence"/>
</dbReference>
<feature type="domain" description="Spore germination protein N-terminal" evidence="10">
    <location>
        <begin position="25"/>
        <end position="191"/>
    </location>
</feature>